<protein>
    <recommendedName>
        <fullName evidence="3">BTB domain-containing protein</fullName>
    </recommendedName>
</protein>
<dbReference type="Gene3D" id="2.120.10.80">
    <property type="entry name" value="Kelch-type beta propeller"/>
    <property type="match status" value="1"/>
</dbReference>
<dbReference type="InterPro" id="IPR011705">
    <property type="entry name" value="BACK"/>
</dbReference>
<dbReference type="InterPro" id="IPR000210">
    <property type="entry name" value="BTB/POZ_dom"/>
</dbReference>
<organism evidence="4">
    <name type="scientific">Capitella teleta</name>
    <name type="common">Polychaete worm</name>
    <dbReference type="NCBI Taxonomy" id="283909"/>
    <lineage>
        <taxon>Eukaryota</taxon>
        <taxon>Metazoa</taxon>
        <taxon>Spiralia</taxon>
        <taxon>Lophotrochozoa</taxon>
        <taxon>Annelida</taxon>
        <taxon>Polychaeta</taxon>
        <taxon>Sedentaria</taxon>
        <taxon>Scolecida</taxon>
        <taxon>Capitellidae</taxon>
        <taxon>Capitella</taxon>
    </lineage>
</organism>
<evidence type="ECO:0000313" key="4">
    <source>
        <dbReference type="EMBL" id="ELU15097.1"/>
    </source>
</evidence>
<dbReference type="SUPFAM" id="SSF117281">
    <property type="entry name" value="Kelch motif"/>
    <property type="match status" value="1"/>
</dbReference>
<evidence type="ECO:0000256" key="1">
    <source>
        <dbReference type="ARBA" id="ARBA00022441"/>
    </source>
</evidence>
<evidence type="ECO:0000256" key="2">
    <source>
        <dbReference type="ARBA" id="ARBA00022737"/>
    </source>
</evidence>
<dbReference type="Pfam" id="PF24981">
    <property type="entry name" value="Beta-prop_ATRN-LZTR1"/>
    <property type="match status" value="1"/>
</dbReference>
<dbReference type="OrthoDB" id="6418787at2759"/>
<reference evidence="4" key="1">
    <citation type="journal article" date="2013" name="Nature">
        <title>Insights into bilaterian evolution from three spiralian genomes.</title>
        <authorList>
            <person name="Simakov O."/>
            <person name="Marletaz F."/>
            <person name="Cho S.J."/>
            <person name="Edsinger-Gonzales E."/>
            <person name="Havlak P."/>
            <person name="Hellsten U."/>
            <person name="Kuo D.H."/>
            <person name="Larsson T."/>
            <person name="Lv J."/>
            <person name="Arendt D."/>
            <person name="Savage R."/>
            <person name="Osoegawa K."/>
            <person name="de Jong P."/>
            <person name="Grimwood J."/>
            <person name="Chapman J.A."/>
            <person name="Shapiro H."/>
            <person name="Aerts A."/>
            <person name="Otillar R.P."/>
            <person name="Terry A.Y."/>
            <person name="Boore J.L."/>
            <person name="Grigoriev I.V."/>
            <person name="Lindberg D.R."/>
            <person name="Seaver E.C."/>
            <person name="Weisblat D.A."/>
            <person name="Putnam N.H."/>
            <person name="Rokhsar D.S."/>
        </authorList>
    </citation>
    <scope>NUCLEOTIDE SEQUENCE</scope>
    <source>
        <strain evidence="4">I ESC-2004</strain>
    </source>
</reference>
<dbReference type="InterPro" id="IPR056737">
    <property type="entry name" value="Beta-prop_ATRN-MKLN-like"/>
</dbReference>
<dbReference type="EMBL" id="KB294003">
    <property type="protein sequence ID" value="ELU15097.1"/>
    <property type="molecule type" value="Genomic_DNA"/>
</dbReference>
<dbReference type="InterPro" id="IPR006652">
    <property type="entry name" value="Kelch_1"/>
</dbReference>
<evidence type="ECO:0000259" key="3">
    <source>
        <dbReference type="PROSITE" id="PS50097"/>
    </source>
</evidence>
<keyword evidence="2" id="KW-0677">Repeat</keyword>
<dbReference type="SMART" id="SM00225">
    <property type="entry name" value="BTB"/>
    <property type="match status" value="1"/>
</dbReference>
<dbReference type="OMA" id="TTENCIY"/>
<dbReference type="PROSITE" id="PS50097">
    <property type="entry name" value="BTB"/>
    <property type="match status" value="1"/>
</dbReference>
<dbReference type="PANTHER" id="PTHR24412">
    <property type="entry name" value="KELCH PROTEIN"/>
    <property type="match status" value="1"/>
</dbReference>
<dbReference type="Pfam" id="PF07707">
    <property type="entry name" value="BACK"/>
    <property type="match status" value="1"/>
</dbReference>
<dbReference type="SMART" id="SM00612">
    <property type="entry name" value="Kelch"/>
    <property type="match status" value="3"/>
</dbReference>
<keyword evidence="1" id="KW-0880">Kelch repeat</keyword>
<dbReference type="SUPFAM" id="SSF54695">
    <property type="entry name" value="POZ domain"/>
    <property type="match status" value="1"/>
</dbReference>
<dbReference type="PANTHER" id="PTHR24412:SF489">
    <property type="entry name" value="RING FINGER DOMAIN AND KELCH REPEAT-CONTAINING PROTEIN DDB_G0271372"/>
    <property type="match status" value="1"/>
</dbReference>
<dbReference type="HOGENOM" id="CLU_004253_14_0_1"/>
<sequence length="399" mass="45267">LVDVRLVFGDRRVPCHRVVLAGTCEYFKRMFLTKMNEQSSEEVTIKEISSMSGVLVVDYLYSRTVNITVDNAQGLLEASSMLLLDELKHKVEEFLVRQIEAQSCVSLLNLARLFELKALIEASLKFLTDNLDKAFDEIEMKELQEEDLVHVLKNHASQRVCFCALQKWVRCTGGDTDQFMALLQHVDLSRCSKQFILTNVLSKELLNCALFCTKNREWRILPSITIGRYLHSSIYHKGHLYIVGGRVSETSCSDSVESLDIESLQWRQLPPLPVHVYLCLMVSVSDRLFVLGGAASKQSSSRTVYEYSASQSSWRCCAPIPGDCHLASATSFHDQVFVIGGYDKSCMVYEPRVDCWGMLQRPQRRHSLGVTLEWNGKIIVLGGEGDDSIEEYCPQTNQW</sequence>
<dbReference type="InterPro" id="IPR015915">
    <property type="entry name" value="Kelch-typ_b-propeller"/>
</dbReference>
<dbReference type="Pfam" id="PF00651">
    <property type="entry name" value="BTB"/>
    <property type="match status" value="1"/>
</dbReference>
<dbReference type="CDD" id="cd14733">
    <property type="entry name" value="BACK"/>
    <property type="match status" value="1"/>
</dbReference>
<gene>
    <name evidence="4" type="ORF">CAPTEDRAFT_54206</name>
</gene>
<feature type="domain" description="BTB" evidence="3">
    <location>
        <begin position="2"/>
        <end position="69"/>
    </location>
</feature>
<proteinExistence type="predicted"/>
<feature type="non-terminal residue" evidence="4">
    <location>
        <position position="1"/>
    </location>
</feature>
<name>R7V9C1_CAPTE</name>
<accession>R7V9C1</accession>
<dbReference type="InterPro" id="IPR011333">
    <property type="entry name" value="SKP1/BTB/POZ_sf"/>
</dbReference>
<dbReference type="AlphaFoldDB" id="R7V9C1"/>
<dbReference type="STRING" id="283909.R7V9C1"/>
<dbReference type="Gene3D" id="3.30.710.10">
    <property type="entry name" value="Potassium Channel Kv1.1, Chain A"/>
    <property type="match status" value="1"/>
</dbReference>
<feature type="non-terminal residue" evidence="4">
    <location>
        <position position="399"/>
    </location>
</feature>
<dbReference type="CDD" id="cd18186">
    <property type="entry name" value="BTB_POZ_ZBTB_KLHL-like"/>
    <property type="match status" value="1"/>
</dbReference>